<evidence type="ECO:0000256" key="6">
    <source>
        <dbReference type="ARBA" id="ARBA00022692"/>
    </source>
</evidence>
<keyword evidence="2" id="KW-0813">Transport</keyword>
<keyword evidence="3" id="KW-1003">Cell membrane</keyword>
<evidence type="ECO:0000256" key="7">
    <source>
        <dbReference type="ARBA" id="ARBA00022989"/>
    </source>
</evidence>
<dbReference type="InterPro" id="IPR013013">
    <property type="entry name" value="PTS_EIIC_1"/>
</dbReference>
<keyword evidence="11" id="KW-0808">Transferase</keyword>
<gene>
    <name evidence="11" type="ordered locus">AS9A_3453</name>
</gene>
<keyword evidence="7 9" id="KW-1133">Transmembrane helix</keyword>
<evidence type="ECO:0000256" key="8">
    <source>
        <dbReference type="ARBA" id="ARBA00023136"/>
    </source>
</evidence>
<dbReference type="GO" id="GO:0008982">
    <property type="term" value="F:protein-N(PI)-phosphohistidine-sugar phosphotransferase activity"/>
    <property type="evidence" value="ECO:0007669"/>
    <property type="project" value="InterPro"/>
</dbReference>
<evidence type="ECO:0000313" key="12">
    <source>
        <dbReference type="Proteomes" id="UP000009235"/>
    </source>
</evidence>
<dbReference type="GO" id="GO:0009401">
    <property type="term" value="P:phosphoenolpyruvate-dependent sugar phosphotransferase system"/>
    <property type="evidence" value="ECO:0007669"/>
    <property type="project" value="UniProtKB-KW"/>
</dbReference>
<feature type="transmembrane region" description="Helical" evidence="9">
    <location>
        <begin position="94"/>
        <end position="117"/>
    </location>
</feature>
<feature type="transmembrane region" description="Helical" evidence="9">
    <location>
        <begin position="62"/>
        <end position="87"/>
    </location>
</feature>
<evidence type="ECO:0000259" key="10">
    <source>
        <dbReference type="PROSITE" id="PS51103"/>
    </source>
</evidence>
<protein>
    <submittedName>
        <fullName evidence="11">Protein-N(Pi)-phosphohistidine--sugar phosphotransferase</fullName>
    </submittedName>
</protein>
<sequence length="411" mass="44219">MTATTQGADTAPKQNRALAGLQRIGRSLMLPIAALPAAGLLLRLGQDDLLGRFSALEIPASVISAAGGALFSNLGLIFAVGIAIGWAKKADGSTALAAVVGYMVLMGVFEALSPVVLDGQTEPGGGQLMINYGVLAGIVTGLLAAILWQRFYRKTLPDYLGFFSGRRLVPIITAVVMMLVGVLMALIYPLFNNGLTWVGETVNENSVIGGGVYGMINRLLIPLGLHHVVNSVVWFIVGEYDGVRGDLPRFFAGDPDAGIFMTGFFPIMMFALPAAALAIWHEARPKQKKVVGGIMLSTGLTAFLTGITEPLEYSFMFIAWPLYLMHAFLTGTSHALVNALEIRDGFTFSAGLFDFVLNWGKATTPWLLIPIGLMYAVIYYVMFRFAIRKWNLRTPGRDDENGTTADSSATK</sequence>
<dbReference type="GO" id="GO:0090563">
    <property type="term" value="F:protein-phosphocysteine-sugar phosphotransferase activity"/>
    <property type="evidence" value="ECO:0007669"/>
    <property type="project" value="TreeGrafter"/>
</dbReference>
<evidence type="ECO:0000256" key="4">
    <source>
        <dbReference type="ARBA" id="ARBA00022597"/>
    </source>
</evidence>
<name>F6EQL7_HOYSD</name>
<evidence type="ECO:0000256" key="9">
    <source>
        <dbReference type="SAM" id="Phobius"/>
    </source>
</evidence>
<keyword evidence="8 9" id="KW-0472">Membrane</keyword>
<dbReference type="eggNOG" id="COG1263">
    <property type="taxonomic scope" value="Bacteria"/>
</dbReference>
<proteinExistence type="predicted"/>
<feature type="transmembrane region" description="Helical" evidence="9">
    <location>
        <begin position="313"/>
        <end position="330"/>
    </location>
</feature>
<dbReference type="PANTHER" id="PTHR30009:SF4">
    <property type="entry name" value="PTS SYSTEM N-ACETYLGLUCOSAMINE-SPECIFIC EIICBA COMPONENT"/>
    <property type="match status" value="1"/>
</dbReference>
<evidence type="ECO:0000256" key="3">
    <source>
        <dbReference type="ARBA" id="ARBA00022475"/>
    </source>
</evidence>
<accession>F6EQL7</accession>
<evidence type="ECO:0000256" key="5">
    <source>
        <dbReference type="ARBA" id="ARBA00022683"/>
    </source>
</evidence>
<dbReference type="STRING" id="443218.AS9A_3453"/>
<dbReference type="HOGENOM" id="CLU_012312_1_0_11"/>
<dbReference type="PROSITE" id="PS51103">
    <property type="entry name" value="PTS_EIIC_TYPE_1"/>
    <property type="match status" value="1"/>
</dbReference>
<dbReference type="RefSeq" id="WP_013808243.1">
    <property type="nucleotide sequence ID" value="NC_015564.1"/>
</dbReference>
<keyword evidence="12" id="KW-1185">Reference proteome</keyword>
<dbReference type="KEGG" id="asd:AS9A_3453"/>
<comment type="subcellular location">
    <subcellularLocation>
        <location evidence="1">Cell membrane</location>
        <topology evidence="1">Multi-pass membrane protein</topology>
    </subcellularLocation>
</comment>
<feature type="domain" description="PTS EIIC type-1" evidence="10">
    <location>
        <begin position="15"/>
        <end position="399"/>
    </location>
</feature>
<dbReference type="GO" id="GO:0005886">
    <property type="term" value="C:plasma membrane"/>
    <property type="evidence" value="ECO:0007669"/>
    <property type="project" value="UniProtKB-SubCell"/>
</dbReference>
<reference evidence="11 12" key="1">
    <citation type="journal article" date="2011" name="J. Bacteriol.">
        <title>Complete genome sequence of Amycolicicoccus subflavus DQS3-9A1T, an actinomycete isolated from crude oil-polluted soil.</title>
        <authorList>
            <person name="Cai M."/>
            <person name="Chen W.M."/>
            <person name="Nie Y."/>
            <person name="Chi C.Q."/>
            <person name="Wang Y.N."/>
            <person name="Tang Y.Q."/>
            <person name="Li G.Y."/>
            <person name="Wu X.L."/>
        </authorList>
    </citation>
    <scope>NUCLEOTIDE SEQUENCE [LARGE SCALE GENOMIC DNA]</scope>
    <source>
        <strain evidence="12">DSM 45089 / DQS3-9A1</strain>
    </source>
</reference>
<feature type="transmembrane region" description="Helical" evidence="9">
    <location>
        <begin position="290"/>
        <end position="307"/>
    </location>
</feature>
<dbReference type="Pfam" id="PF02378">
    <property type="entry name" value="PTS_EIIC"/>
    <property type="match status" value="1"/>
</dbReference>
<organism evidence="11 12">
    <name type="scientific">Hoyosella subflava (strain DSM 45089 / JCM 17490 / NBRC 109087 / DQS3-9A1)</name>
    <name type="common">Amycolicicoccus subflavus</name>
    <dbReference type="NCBI Taxonomy" id="443218"/>
    <lineage>
        <taxon>Bacteria</taxon>
        <taxon>Bacillati</taxon>
        <taxon>Actinomycetota</taxon>
        <taxon>Actinomycetes</taxon>
        <taxon>Mycobacteriales</taxon>
        <taxon>Hoyosellaceae</taxon>
        <taxon>Hoyosella</taxon>
    </lineage>
</organism>
<keyword evidence="5" id="KW-0598">Phosphotransferase system</keyword>
<keyword evidence="4" id="KW-0762">Sugar transport</keyword>
<dbReference type="PANTHER" id="PTHR30009">
    <property type="entry name" value="CYTOCHROME C-TYPE SYNTHESIS PROTEIN AND PTS TRANSMEMBRANE COMPONENT"/>
    <property type="match status" value="1"/>
</dbReference>
<feature type="transmembrane region" description="Helical" evidence="9">
    <location>
        <begin position="168"/>
        <end position="191"/>
    </location>
</feature>
<keyword evidence="6 9" id="KW-0812">Transmembrane</keyword>
<dbReference type="EMBL" id="CP002786">
    <property type="protein sequence ID" value="AEF41894.1"/>
    <property type="molecule type" value="Genomic_DNA"/>
</dbReference>
<feature type="transmembrane region" description="Helical" evidence="9">
    <location>
        <begin position="129"/>
        <end position="148"/>
    </location>
</feature>
<evidence type="ECO:0000313" key="11">
    <source>
        <dbReference type="EMBL" id="AEF41894.1"/>
    </source>
</evidence>
<feature type="transmembrane region" description="Helical" evidence="9">
    <location>
        <begin position="366"/>
        <end position="387"/>
    </location>
</feature>
<dbReference type="InterPro" id="IPR003352">
    <property type="entry name" value="PTS_EIIC"/>
</dbReference>
<dbReference type="Proteomes" id="UP000009235">
    <property type="component" value="Chromosome"/>
</dbReference>
<dbReference type="GO" id="GO:0015764">
    <property type="term" value="P:N-acetylglucosamine transport"/>
    <property type="evidence" value="ECO:0007669"/>
    <property type="project" value="TreeGrafter"/>
</dbReference>
<feature type="transmembrane region" description="Helical" evidence="9">
    <location>
        <begin position="257"/>
        <end position="278"/>
    </location>
</feature>
<dbReference type="AlphaFoldDB" id="F6EQL7"/>
<evidence type="ECO:0000256" key="2">
    <source>
        <dbReference type="ARBA" id="ARBA00022448"/>
    </source>
</evidence>
<evidence type="ECO:0000256" key="1">
    <source>
        <dbReference type="ARBA" id="ARBA00004651"/>
    </source>
</evidence>
<feature type="transmembrane region" description="Helical" evidence="9">
    <location>
        <begin position="24"/>
        <end position="42"/>
    </location>
</feature>
<dbReference type="InterPro" id="IPR050429">
    <property type="entry name" value="PTS_Glucose_EIICBA"/>
</dbReference>